<feature type="compositionally biased region" description="Low complexity" evidence="1">
    <location>
        <begin position="103"/>
        <end position="121"/>
    </location>
</feature>
<evidence type="ECO:0000256" key="1">
    <source>
        <dbReference type="SAM" id="MobiDB-lite"/>
    </source>
</evidence>
<reference evidence="2 3" key="1">
    <citation type="submission" date="2011-02" db="EMBL/GenBank/DDBJ databases">
        <title>The Genome Sequence of Sphaeroforma arctica JP610.</title>
        <authorList>
            <consortium name="The Broad Institute Genome Sequencing Platform"/>
            <person name="Russ C."/>
            <person name="Cuomo C."/>
            <person name="Young S.K."/>
            <person name="Zeng Q."/>
            <person name="Gargeya S."/>
            <person name="Alvarado L."/>
            <person name="Berlin A."/>
            <person name="Chapman S.B."/>
            <person name="Chen Z."/>
            <person name="Freedman E."/>
            <person name="Gellesch M."/>
            <person name="Goldberg J."/>
            <person name="Griggs A."/>
            <person name="Gujja S."/>
            <person name="Heilman E."/>
            <person name="Heiman D."/>
            <person name="Howarth C."/>
            <person name="Mehta T."/>
            <person name="Neiman D."/>
            <person name="Pearson M."/>
            <person name="Roberts A."/>
            <person name="Saif S."/>
            <person name="Shea T."/>
            <person name="Shenoy N."/>
            <person name="Sisk P."/>
            <person name="Stolte C."/>
            <person name="Sykes S."/>
            <person name="White J."/>
            <person name="Yandava C."/>
            <person name="Burger G."/>
            <person name="Gray M.W."/>
            <person name="Holland P.W.H."/>
            <person name="King N."/>
            <person name="Lang F.B.F."/>
            <person name="Roger A.J."/>
            <person name="Ruiz-Trillo I."/>
            <person name="Haas B."/>
            <person name="Nusbaum C."/>
            <person name="Birren B."/>
        </authorList>
    </citation>
    <scope>NUCLEOTIDE SEQUENCE [LARGE SCALE GENOMIC DNA]</scope>
    <source>
        <strain evidence="2 3">JP610</strain>
    </source>
</reference>
<evidence type="ECO:0000313" key="3">
    <source>
        <dbReference type="Proteomes" id="UP000054560"/>
    </source>
</evidence>
<dbReference type="AlphaFoldDB" id="A0A0L0G147"/>
<keyword evidence="3" id="KW-1185">Reference proteome</keyword>
<dbReference type="RefSeq" id="XP_014156456.1">
    <property type="nucleotide sequence ID" value="XM_014300981.1"/>
</dbReference>
<dbReference type="GeneID" id="25905671"/>
<feature type="compositionally biased region" description="Polar residues" evidence="1">
    <location>
        <begin position="156"/>
        <end position="172"/>
    </location>
</feature>
<accession>A0A0L0G147</accession>
<organism evidence="2 3">
    <name type="scientific">Sphaeroforma arctica JP610</name>
    <dbReference type="NCBI Taxonomy" id="667725"/>
    <lineage>
        <taxon>Eukaryota</taxon>
        <taxon>Ichthyosporea</taxon>
        <taxon>Ichthyophonida</taxon>
        <taxon>Sphaeroforma</taxon>
    </lineage>
</organism>
<gene>
    <name evidence="2" type="ORF">SARC_05167</name>
</gene>
<dbReference type="EMBL" id="KQ241916">
    <property type="protein sequence ID" value="KNC82554.1"/>
    <property type="molecule type" value="Genomic_DNA"/>
</dbReference>
<evidence type="ECO:0000313" key="2">
    <source>
        <dbReference type="EMBL" id="KNC82554.1"/>
    </source>
</evidence>
<proteinExistence type="predicted"/>
<feature type="region of interest" description="Disordered" evidence="1">
    <location>
        <begin position="98"/>
        <end position="121"/>
    </location>
</feature>
<feature type="region of interest" description="Disordered" evidence="1">
    <location>
        <begin position="154"/>
        <end position="185"/>
    </location>
</feature>
<protein>
    <submittedName>
        <fullName evidence="2">Uncharacterized protein</fullName>
    </submittedName>
</protein>
<dbReference type="Proteomes" id="UP000054560">
    <property type="component" value="Unassembled WGS sequence"/>
</dbReference>
<sequence length="277" mass="30018">MLGSGDNSASGSNRIKWTRLSLQGDNYDRWDADLYLAALGDYEMLYDVENYVNSLTALPPLVFLNNVVDTTFPTTPCEHFAHTLSSIHFGFTIPAQARSNHNPPAASTPLLPAPPTQSLTASLPVTQAPDATSTSTAHLPPVTATHVTGHILPIPSVTSSSRLPPPSTQTYDQYHRNSGHRSKETTVRMAAKDNVTLTHPPPIGVNCEAWMLNHTDWQQAMPFLEYAPTIDVCAPAINAQVHRFAGPEGGWSAAIPKSITSTRKHMIISAGLIFMIS</sequence>
<name>A0A0L0G147_9EUKA</name>